<dbReference type="Pfam" id="PF01047">
    <property type="entry name" value="MarR"/>
    <property type="match status" value="1"/>
</dbReference>
<protein>
    <submittedName>
        <fullName evidence="5">DNA-binding transcriptional regulator, MarR family</fullName>
    </submittedName>
</protein>
<proteinExistence type="predicted"/>
<keyword evidence="3" id="KW-0804">Transcription</keyword>
<evidence type="ECO:0000256" key="1">
    <source>
        <dbReference type="ARBA" id="ARBA00023015"/>
    </source>
</evidence>
<gene>
    <name evidence="5" type="ORF">SAMN05660923_01899</name>
</gene>
<dbReference type="InterPro" id="IPR036388">
    <property type="entry name" value="WH-like_DNA-bd_sf"/>
</dbReference>
<dbReference type="OrthoDB" id="1903875at2"/>
<dbReference type="PANTHER" id="PTHR42756">
    <property type="entry name" value="TRANSCRIPTIONAL REGULATOR, MARR"/>
    <property type="match status" value="1"/>
</dbReference>
<evidence type="ECO:0000313" key="6">
    <source>
        <dbReference type="Proteomes" id="UP000198828"/>
    </source>
</evidence>
<dbReference type="Proteomes" id="UP000198828">
    <property type="component" value="Unassembled WGS sequence"/>
</dbReference>
<feature type="domain" description="HTH marR-type" evidence="4">
    <location>
        <begin position="11"/>
        <end position="143"/>
    </location>
</feature>
<dbReference type="InterPro" id="IPR036390">
    <property type="entry name" value="WH_DNA-bd_sf"/>
</dbReference>
<dbReference type="PANTHER" id="PTHR42756:SF1">
    <property type="entry name" value="TRANSCRIPTIONAL REPRESSOR OF EMRAB OPERON"/>
    <property type="match status" value="1"/>
</dbReference>
<keyword evidence="2 5" id="KW-0238">DNA-binding</keyword>
<dbReference type="Gene3D" id="1.10.10.10">
    <property type="entry name" value="Winged helix-like DNA-binding domain superfamily/Winged helix DNA-binding domain"/>
    <property type="match status" value="1"/>
</dbReference>
<accession>A0A1H2ZNI3</accession>
<dbReference type="GO" id="GO:0003677">
    <property type="term" value="F:DNA binding"/>
    <property type="evidence" value="ECO:0007669"/>
    <property type="project" value="UniProtKB-KW"/>
</dbReference>
<dbReference type="EMBL" id="FNNG01000007">
    <property type="protein sequence ID" value="SDX19092.1"/>
    <property type="molecule type" value="Genomic_DNA"/>
</dbReference>
<evidence type="ECO:0000256" key="3">
    <source>
        <dbReference type="ARBA" id="ARBA00023163"/>
    </source>
</evidence>
<reference evidence="5 6" key="1">
    <citation type="submission" date="2016-10" db="EMBL/GenBank/DDBJ databases">
        <authorList>
            <person name="de Groot N.N."/>
        </authorList>
    </citation>
    <scope>NUCLEOTIDE SEQUENCE [LARGE SCALE GENOMIC DNA]</scope>
    <source>
        <strain evidence="5 6">DSM 23310</strain>
    </source>
</reference>
<organism evidence="5 6">
    <name type="scientific">Tepidimicrobium xylanilyticum</name>
    <dbReference type="NCBI Taxonomy" id="1123352"/>
    <lineage>
        <taxon>Bacteria</taxon>
        <taxon>Bacillati</taxon>
        <taxon>Bacillota</taxon>
        <taxon>Tissierellia</taxon>
        <taxon>Tissierellales</taxon>
        <taxon>Tepidimicrobiaceae</taxon>
        <taxon>Tepidimicrobium</taxon>
    </lineage>
</organism>
<dbReference type="PRINTS" id="PR00598">
    <property type="entry name" value="HTHMARR"/>
</dbReference>
<dbReference type="SMART" id="SM00347">
    <property type="entry name" value="HTH_MARR"/>
    <property type="match status" value="1"/>
</dbReference>
<dbReference type="GO" id="GO:0003700">
    <property type="term" value="F:DNA-binding transcription factor activity"/>
    <property type="evidence" value="ECO:0007669"/>
    <property type="project" value="InterPro"/>
</dbReference>
<evidence type="ECO:0000256" key="2">
    <source>
        <dbReference type="ARBA" id="ARBA00023125"/>
    </source>
</evidence>
<evidence type="ECO:0000259" key="4">
    <source>
        <dbReference type="PROSITE" id="PS50995"/>
    </source>
</evidence>
<dbReference type="AlphaFoldDB" id="A0A1H2ZNI3"/>
<dbReference type="RefSeq" id="WP_093753101.1">
    <property type="nucleotide sequence ID" value="NZ_BSYN01000003.1"/>
</dbReference>
<sequence>MNNNYINEITNKEIIHLLISFAMKHRKIMQYYLEETGVYHAQHRLLMEISHTQNVSQKDIASSMGISAATIAVSLKKLEKGGYIKKEIDEGDNRLNQITITEKGKKVVEQSKQIFDSTDQKVFGGFTEEEKFTLFTLLQKLEANLIRMEDEIKYQKERT</sequence>
<evidence type="ECO:0000313" key="5">
    <source>
        <dbReference type="EMBL" id="SDX19092.1"/>
    </source>
</evidence>
<keyword evidence="6" id="KW-1185">Reference proteome</keyword>
<dbReference type="SUPFAM" id="SSF46785">
    <property type="entry name" value="Winged helix' DNA-binding domain"/>
    <property type="match status" value="1"/>
</dbReference>
<name>A0A1H2ZNI3_9FIRM</name>
<dbReference type="PROSITE" id="PS50995">
    <property type="entry name" value="HTH_MARR_2"/>
    <property type="match status" value="1"/>
</dbReference>
<dbReference type="InterPro" id="IPR000835">
    <property type="entry name" value="HTH_MarR-typ"/>
</dbReference>
<keyword evidence="1" id="KW-0805">Transcription regulation</keyword>